<dbReference type="OrthoDB" id="2153661at2759"/>
<dbReference type="PANTHER" id="PTHR11362:SF82">
    <property type="entry name" value="PHOSPHATIDYLETHANOLAMINE-BINDING PROTEIN 4"/>
    <property type="match status" value="1"/>
</dbReference>
<dbReference type="GeneID" id="54361404"/>
<keyword evidence="2" id="KW-0496">Mitochondrion</keyword>
<name>A0A6J3MG78_9PEZI</name>
<proteinExistence type="inferred from homology"/>
<dbReference type="AlphaFoldDB" id="A0A6J3MG78"/>
<dbReference type="Proteomes" id="UP000504637">
    <property type="component" value="Unplaced"/>
</dbReference>
<comment type="subcellular location">
    <subcellularLocation>
        <location evidence="1">Mitochondrion</location>
    </subcellularLocation>
</comment>
<evidence type="ECO:0000256" key="4">
    <source>
        <dbReference type="ARBA" id="ARBA00038016"/>
    </source>
</evidence>
<dbReference type="InterPro" id="IPR008914">
    <property type="entry name" value="PEBP"/>
</dbReference>
<dbReference type="InterPro" id="IPR035810">
    <property type="entry name" value="PEBP_euk"/>
</dbReference>
<evidence type="ECO:0000313" key="7">
    <source>
        <dbReference type="RefSeq" id="XP_033464012.1"/>
    </source>
</evidence>
<reference evidence="7" key="3">
    <citation type="submission" date="2025-08" db="UniProtKB">
        <authorList>
            <consortium name="RefSeq"/>
        </authorList>
    </citation>
    <scope>IDENTIFICATION</scope>
    <source>
        <strain evidence="7">CBS 342.82</strain>
    </source>
</reference>
<dbReference type="PANTHER" id="PTHR11362">
    <property type="entry name" value="PHOSPHATIDYLETHANOLAMINE-BINDING PROTEIN"/>
    <property type="match status" value="1"/>
</dbReference>
<evidence type="ECO:0000256" key="1">
    <source>
        <dbReference type="ARBA" id="ARBA00004173"/>
    </source>
</evidence>
<evidence type="ECO:0000256" key="3">
    <source>
        <dbReference type="ARBA" id="ARBA00037226"/>
    </source>
</evidence>
<dbReference type="RefSeq" id="XP_033464012.1">
    <property type="nucleotide sequence ID" value="XM_033603604.1"/>
</dbReference>
<comment type="similarity">
    <text evidence="4">Belongs to the phosphatidylethanolamine-binding protein family. Mitochondrion-specific ribosomal protein mL38 subfamily.</text>
</comment>
<sequence>MSLKTPLRPLVQNLRCAKCSHSVTNVPHRTFTASTTRQLDTTTSEDGPAKALLDPYLVASPRAERRLLRQRRMTPIGSRRRRTAMKSTPSIPFEQLPYQCFQEARAILREDRAEKLAAISLARARLERTADQVAVDARSQGRKDARLLSLRHHLEELKIKADINDPLVKKKFEDGQGDMSKPIYRHLADKKWRSYERKVVVQRMEQMAIVPDILADIDPVVSTKLAFRWPSNLPGGNSRKERVIPHGDFVESRLSEYAPKLHIQPYTQGEQLVTIALINPDVPDVAKDGYNYRCHYLACNVTISPTRTSIPLGQLLPDSQVLHDWLPAYAQKGAPYQRMAIIVLAQPPVQSPPAGSNQAPESKTIDIAQLKEAKGKFARREGFTLRGFVDRFQLKPIGVHLFRTQWDDGTAGVMQRAGIPGWDVEFKRKRIDPLPYKRLKEERYR</sequence>
<evidence type="ECO:0000256" key="2">
    <source>
        <dbReference type="ARBA" id="ARBA00023128"/>
    </source>
</evidence>
<dbReference type="FunFam" id="3.90.280.10:FF:000004">
    <property type="entry name" value="Mitochondrial large ribosomal subunit YmL35"/>
    <property type="match status" value="1"/>
</dbReference>
<evidence type="ECO:0000256" key="5">
    <source>
        <dbReference type="ARBA" id="ARBA00039444"/>
    </source>
</evidence>
<dbReference type="SUPFAM" id="SSF49777">
    <property type="entry name" value="PEBP-like"/>
    <property type="match status" value="1"/>
</dbReference>
<dbReference type="GO" id="GO:0005739">
    <property type="term" value="C:mitochondrion"/>
    <property type="evidence" value="ECO:0007669"/>
    <property type="project" value="UniProtKB-SubCell"/>
</dbReference>
<accession>A0A6J3MG78</accession>
<dbReference type="Pfam" id="PF01161">
    <property type="entry name" value="PBP"/>
    <property type="match status" value="1"/>
</dbReference>
<dbReference type="InterPro" id="IPR036610">
    <property type="entry name" value="PEBP-like_sf"/>
</dbReference>
<dbReference type="CDD" id="cd00866">
    <property type="entry name" value="PEBP_euk"/>
    <property type="match status" value="1"/>
</dbReference>
<evidence type="ECO:0000313" key="6">
    <source>
        <dbReference type="Proteomes" id="UP000504637"/>
    </source>
</evidence>
<dbReference type="Gene3D" id="3.90.280.10">
    <property type="entry name" value="PEBP-like"/>
    <property type="match status" value="1"/>
</dbReference>
<keyword evidence="6" id="KW-1185">Reference proteome</keyword>
<protein>
    <recommendedName>
        <fullName evidence="5">Large ribosomal subunit protein mL38</fullName>
    </recommendedName>
</protein>
<comment type="function">
    <text evidence="3">Component of the mitochondrial ribosome (mitoribosome), a dedicated translation machinery responsible for the synthesis of mitochondrial genome-encoded proteins, including at least some of the essential transmembrane subunits of the mitochondrial respiratory chain. The mitoribosomes are attached to the mitochondrial inner membrane and translation products are cotranslationally integrated into the membrane.</text>
</comment>
<organism evidence="7">
    <name type="scientific">Dissoconium aciculare CBS 342.82</name>
    <dbReference type="NCBI Taxonomy" id="1314786"/>
    <lineage>
        <taxon>Eukaryota</taxon>
        <taxon>Fungi</taxon>
        <taxon>Dikarya</taxon>
        <taxon>Ascomycota</taxon>
        <taxon>Pezizomycotina</taxon>
        <taxon>Dothideomycetes</taxon>
        <taxon>Dothideomycetidae</taxon>
        <taxon>Mycosphaerellales</taxon>
        <taxon>Dissoconiaceae</taxon>
        <taxon>Dissoconium</taxon>
    </lineage>
</organism>
<reference evidence="7" key="1">
    <citation type="submission" date="2020-01" db="EMBL/GenBank/DDBJ databases">
        <authorList>
            <consortium name="DOE Joint Genome Institute"/>
            <person name="Haridas S."/>
            <person name="Albert R."/>
            <person name="Binder M."/>
            <person name="Bloem J."/>
            <person name="Labutti K."/>
            <person name="Salamov A."/>
            <person name="Andreopoulos B."/>
            <person name="Baker S.E."/>
            <person name="Barry K."/>
            <person name="Bills G."/>
            <person name="Bluhm B.H."/>
            <person name="Cannon C."/>
            <person name="Castanera R."/>
            <person name="Culley D.E."/>
            <person name="Daum C."/>
            <person name="Ezra D."/>
            <person name="Gonzalez J.B."/>
            <person name="Henrissat B."/>
            <person name="Kuo A."/>
            <person name="Liang C."/>
            <person name="Lipzen A."/>
            <person name="Lutzoni F."/>
            <person name="Magnuson J."/>
            <person name="Mondo S."/>
            <person name="Nolan M."/>
            <person name="Ohm R."/>
            <person name="Pangilinan J."/>
            <person name="Park H.-J."/>
            <person name="Ramirez L."/>
            <person name="Alfaro M."/>
            <person name="Sun H."/>
            <person name="Tritt A."/>
            <person name="Yoshinaga Y."/>
            <person name="Zwiers L.-H."/>
            <person name="Turgeon B.G."/>
            <person name="Goodwin S.B."/>
            <person name="Spatafora J.W."/>
            <person name="Crous P.W."/>
            <person name="Grigoriev I.V."/>
        </authorList>
    </citation>
    <scope>NUCLEOTIDE SEQUENCE</scope>
    <source>
        <strain evidence="7">CBS 342.82</strain>
    </source>
</reference>
<gene>
    <name evidence="7" type="ORF">K489DRAFT_375060</name>
</gene>
<dbReference type="Gene3D" id="1.20.58.1180">
    <property type="match status" value="1"/>
</dbReference>
<reference evidence="7" key="2">
    <citation type="submission" date="2020-04" db="EMBL/GenBank/DDBJ databases">
        <authorList>
            <consortium name="NCBI Genome Project"/>
        </authorList>
    </citation>
    <scope>NUCLEOTIDE SEQUENCE</scope>
    <source>
        <strain evidence="7">CBS 342.82</strain>
    </source>
</reference>